<evidence type="ECO:0000259" key="8">
    <source>
        <dbReference type="PROSITE" id="PS50850"/>
    </source>
</evidence>
<dbReference type="Proteomes" id="UP001295423">
    <property type="component" value="Unassembled WGS sequence"/>
</dbReference>
<feature type="transmembrane region" description="Helical" evidence="7">
    <location>
        <begin position="421"/>
        <end position="445"/>
    </location>
</feature>
<dbReference type="Gene3D" id="1.20.1250.20">
    <property type="entry name" value="MFS general substrate transporter like domains"/>
    <property type="match status" value="1"/>
</dbReference>
<evidence type="ECO:0000256" key="5">
    <source>
        <dbReference type="ARBA" id="ARBA00023136"/>
    </source>
</evidence>
<feature type="compositionally biased region" description="Acidic residues" evidence="6">
    <location>
        <begin position="231"/>
        <end position="243"/>
    </location>
</feature>
<protein>
    <recommendedName>
        <fullName evidence="8">Major facilitator superfamily (MFS) profile domain-containing protein</fullName>
    </recommendedName>
</protein>
<feature type="transmembrane region" description="Helical" evidence="7">
    <location>
        <begin position="284"/>
        <end position="306"/>
    </location>
</feature>
<organism evidence="9 10">
    <name type="scientific">Cylindrotheca closterium</name>
    <dbReference type="NCBI Taxonomy" id="2856"/>
    <lineage>
        <taxon>Eukaryota</taxon>
        <taxon>Sar</taxon>
        <taxon>Stramenopiles</taxon>
        <taxon>Ochrophyta</taxon>
        <taxon>Bacillariophyta</taxon>
        <taxon>Bacillariophyceae</taxon>
        <taxon>Bacillariophycidae</taxon>
        <taxon>Bacillariales</taxon>
        <taxon>Bacillariaceae</taxon>
        <taxon>Cylindrotheca</taxon>
    </lineage>
</organism>
<keyword evidence="3 7" id="KW-0812">Transmembrane</keyword>
<proteinExistence type="predicted"/>
<dbReference type="PANTHER" id="PTHR23504:SF15">
    <property type="entry name" value="MAJOR FACILITATOR SUPERFAMILY (MFS) PROFILE DOMAIN-CONTAINING PROTEIN"/>
    <property type="match status" value="1"/>
</dbReference>
<feature type="transmembrane region" description="Helical" evidence="7">
    <location>
        <begin position="80"/>
        <end position="108"/>
    </location>
</feature>
<evidence type="ECO:0000256" key="7">
    <source>
        <dbReference type="SAM" id="Phobius"/>
    </source>
</evidence>
<evidence type="ECO:0000256" key="2">
    <source>
        <dbReference type="ARBA" id="ARBA00022448"/>
    </source>
</evidence>
<dbReference type="GO" id="GO:0022857">
    <property type="term" value="F:transmembrane transporter activity"/>
    <property type="evidence" value="ECO:0007669"/>
    <property type="project" value="InterPro"/>
</dbReference>
<dbReference type="Pfam" id="PF07690">
    <property type="entry name" value="MFS_1"/>
    <property type="match status" value="1"/>
</dbReference>
<feature type="domain" description="Major facilitator superfamily (MFS) profile" evidence="8">
    <location>
        <begin position="9"/>
        <end position="481"/>
    </location>
</feature>
<dbReference type="InterPro" id="IPR036259">
    <property type="entry name" value="MFS_trans_sf"/>
</dbReference>
<evidence type="ECO:0000313" key="10">
    <source>
        <dbReference type="Proteomes" id="UP001295423"/>
    </source>
</evidence>
<reference evidence="9" key="1">
    <citation type="submission" date="2023-08" db="EMBL/GenBank/DDBJ databases">
        <authorList>
            <person name="Audoor S."/>
            <person name="Bilcke G."/>
        </authorList>
    </citation>
    <scope>NUCLEOTIDE SEQUENCE</scope>
</reference>
<sequence length="491" mass="53034">MQRQSYVGSVGALCLCSLANAFVIVSIFPYAGYMVLGLLPDTTPESVGGYAGILSSSFMLGRCGTAYLWGEIADQKGRIFVLQCSLILSAMFSILFGMSTSFFMAIVWRLCLGLSSAVTSTTKTLASEIGHGDEEIEKQAMGLVVGMRSWGFLLGPAVGGLLSQPIQQYPKHFEGNRFQSKLFGSFPYLLPNIAVAVTCLLAAILVSFTLSETLDDDNQKKKSHRHLENSTNDDDGGDTEDDVASSNEQTKLLVAPQEGLIANQDEPEILVPIWSRKPTQAHMIFNWIFSFVVTVIDDGFPLFTISSVGGLGFQEKDIGQVLSLAGLIFALGQYATYHTIIHRFGVSQSITVGCALGLVPLSLIPVSVWMMRDGLSKWSILLFLSMLIGLSKILVCACYSSLAIATNRSVPKQQRAKMNGILLIGSSIAKGMGPIFAGFLVFVSFSKTTFCIPPEHGSILIFGTIGIMGLLTTRLAVWLERAGQEMSLPIA</sequence>
<name>A0AAD2CRG9_9STRA</name>
<feature type="transmembrane region" description="Helical" evidence="7">
    <location>
        <begin position="12"/>
        <end position="35"/>
    </location>
</feature>
<feature type="transmembrane region" description="Helical" evidence="7">
    <location>
        <begin position="378"/>
        <end position="400"/>
    </location>
</feature>
<dbReference type="GO" id="GO:0016020">
    <property type="term" value="C:membrane"/>
    <property type="evidence" value="ECO:0007669"/>
    <property type="project" value="UniProtKB-SubCell"/>
</dbReference>
<dbReference type="InterPro" id="IPR011701">
    <property type="entry name" value="MFS"/>
</dbReference>
<accession>A0AAD2CRG9</accession>
<feature type="transmembrane region" description="Helical" evidence="7">
    <location>
        <begin position="47"/>
        <end position="68"/>
    </location>
</feature>
<dbReference type="PANTHER" id="PTHR23504">
    <property type="entry name" value="MAJOR FACILITATOR SUPERFAMILY DOMAIN-CONTAINING PROTEIN 10"/>
    <property type="match status" value="1"/>
</dbReference>
<feature type="transmembrane region" description="Helical" evidence="7">
    <location>
        <begin position="318"/>
        <end position="337"/>
    </location>
</feature>
<evidence type="ECO:0000256" key="1">
    <source>
        <dbReference type="ARBA" id="ARBA00004141"/>
    </source>
</evidence>
<evidence type="ECO:0000256" key="3">
    <source>
        <dbReference type="ARBA" id="ARBA00022692"/>
    </source>
</evidence>
<gene>
    <name evidence="9" type="ORF">CYCCA115_LOCUS7746</name>
</gene>
<dbReference type="EMBL" id="CAKOGP040001112">
    <property type="protein sequence ID" value="CAJ1942036.1"/>
    <property type="molecule type" value="Genomic_DNA"/>
</dbReference>
<evidence type="ECO:0000256" key="4">
    <source>
        <dbReference type="ARBA" id="ARBA00022989"/>
    </source>
</evidence>
<keyword evidence="2" id="KW-0813">Transport</keyword>
<comment type="subcellular location">
    <subcellularLocation>
        <location evidence="1">Membrane</location>
        <topology evidence="1">Multi-pass membrane protein</topology>
    </subcellularLocation>
</comment>
<feature type="transmembrane region" description="Helical" evidence="7">
    <location>
        <begin position="349"/>
        <end position="372"/>
    </location>
</feature>
<evidence type="ECO:0000313" key="9">
    <source>
        <dbReference type="EMBL" id="CAJ1942036.1"/>
    </source>
</evidence>
<dbReference type="InterPro" id="IPR020846">
    <property type="entry name" value="MFS_dom"/>
</dbReference>
<feature type="transmembrane region" description="Helical" evidence="7">
    <location>
        <begin position="188"/>
        <end position="211"/>
    </location>
</feature>
<keyword evidence="10" id="KW-1185">Reference proteome</keyword>
<keyword evidence="5 7" id="KW-0472">Membrane</keyword>
<dbReference type="PROSITE" id="PS50850">
    <property type="entry name" value="MFS"/>
    <property type="match status" value="1"/>
</dbReference>
<dbReference type="AlphaFoldDB" id="A0AAD2CRG9"/>
<dbReference type="SUPFAM" id="SSF103473">
    <property type="entry name" value="MFS general substrate transporter"/>
    <property type="match status" value="1"/>
</dbReference>
<feature type="transmembrane region" description="Helical" evidence="7">
    <location>
        <begin position="457"/>
        <end position="477"/>
    </location>
</feature>
<comment type="caution">
    <text evidence="9">The sequence shown here is derived from an EMBL/GenBank/DDBJ whole genome shotgun (WGS) entry which is preliminary data.</text>
</comment>
<keyword evidence="4 7" id="KW-1133">Transmembrane helix</keyword>
<feature type="region of interest" description="Disordered" evidence="6">
    <location>
        <begin position="218"/>
        <end position="246"/>
    </location>
</feature>
<evidence type="ECO:0000256" key="6">
    <source>
        <dbReference type="SAM" id="MobiDB-lite"/>
    </source>
</evidence>